<evidence type="ECO:0000313" key="3">
    <source>
        <dbReference type="EMBL" id="KIE44586.1"/>
    </source>
</evidence>
<dbReference type="AlphaFoldDB" id="A0A0C1R2A4"/>
<comment type="caution">
    <text evidence="3">The sequence shown here is derived from an EMBL/GenBank/DDBJ whole genome shotgun (WGS) entry which is preliminary data.</text>
</comment>
<dbReference type="GO" id="GO:0005829">
    <property type="term" value="C:cytosol"/>
    <property type="evidence" value="ECO:0007669"/>
    <property type="project" value="TreeGrafter"/>
</dbReference>
<dbReference type="STRING" id="29341.RSJ17_05935"/>
<evidence type="ECO:0000313" key="4">
    <source>
        <dbReference type="Proteomes" id="UP000031366"/>
    </source>
</evidence>
<organism evidence="3 4">
    <name type="scientific">Clostridium argentinense CDC 2741</name>
    <dbReference type="NCBI Taxonomy" id="1418104"/>
    <lineage>
        <taxon>Bacteria</taxon>
        <taxon>Bacillati</taxon>
        <taxon>Bacillota</taxon>
        <taxon>Clostridia</taxon>
        <taxon>Eubacteriales</taxon>
        <taxon>Clostridiaceae</taxon>
        <taxon>Clostridium</taxon>
    </lineage>
</organism>
<dbReference type="InterPro" id="IPR003018">
    <property type="entry name" value="GAF"/>
</dbReference>
<comment type="similarity">
    <text evidence="1">Belongs to the free Met sulfoxide reductase family.</text>
</comment>
<name>A0A0C1R2A4_9CLOT</name>
<dbReference type="EMBL" id="AYSO01000020">
    <property type="protein sequence ID" value="KIE44586.1"/>
    <property type="molecule type" value="Genomic_DNA"/>
</dbReference>
<dbReference type="Gene3D" id="3.30.450.40">
    <property type="match status" value="1"/>
</dbReference>
<dbReference type="FunFam" id="3.30.450.40:FF:000008">
    <property type="entry name" value="GAF domain-containing proteins"/>
    <property type="match status" value="1"/>
</dbReference>
<dbReference type="OrthoDB" id="9796252at2"/>
<dbReference type="PANTHER" id="PTHR21021">
    <property type="entry name" value="GAF/PUTATIVE CYTOSKELETAL PROTEIN"/>
    <property type="match status" value="1"/>
</dbReference>
<keyword evidence="4" id="KW-1185">Reference proteome</keyword>
<dbReference type="InterPro" id="IPR029016">
    <property type="entry name" value="GAF-like_dom_sf"/>
</dbReference>
<dbReference type="RefSeq" id="WP_039636599.1">
    <property type="nucleotide sequence ID" value="NZ_AYSO01000020.1"/>
</dbReference>
<proteinExistence type="inferred from homology"/>
<dbReference type="SUPFAM" id="SSF55781">
    <property type="entry name" value="GAF domain-like"/>
    <property type="match status" value="1"/>
</dbReference>
<evidence type="ECO:0000256" key="1">
    <source>
        <dbReference type="ARBA" id="ARBA00038454"/>
    </source>
</evidence>
<dbReference type="PANTHER" id="PTHR21021:SF15">
    <property type="entry name" value="FREE METHIONINE-R-SULFOXIDE REDUCTASE"/>
    <property type="match status" value="1"/>
</dbReference>
<feature type="domain" description="GAF" evidence="2">
    <location>
        <begin position="46"/>
        <end position="154"/>
    </location>
</feature>
<gene>
    <name evidence="3" type="ORF">U732_627</name>
</gene>
<evidence type="ECO:0000259" key="2">
    <source>
        <dbReference type="Pfam" id="PF01590"/>
    </source>
</evidence>
<dbReference type="GO" id="GO:0033745">
    <property type="term" value="F:L-methionine-(R)-S-oxide reductase activity"/>
    <property type="evidence" value="ECO:0007669"/>
    <property type="project" value="TreeGrafter"/>
</dbReference>
<dbReference type="InterPro" id="IPR051330">
    <property type="entry name" value="Phosphatase_reg/MetRdx"/>
</dbReference>
<protein>
    <recommendedName>
        <fullName evidence="2">GAF domain-containing protein</fullName>
    </recommendedName>
</protein>
<sequence length="168" mass="18989">MIKLDSINKMTNEQKYRYMLTLLEGQLSSESDVLANLSNASAIIYALVDEINWSGFYFTRGDELVLGPFQGRPACNRIAFGKGVCGTAVENKEIKRIENVHNFPGHIACDSASNSEIVIPIINDGIVCGVLDIDSPIFNRFTELEEKYLVKFVNKLNEYIDWEKFLKN</sequence>
<dbReference type="Proteomes" id="UP000031366">
    <property type="component" value="Unassembled WGS sequence"/>
</dbReference>
<dbReference type="Pfam" id="PF01590">
    <property type="entry name" value="GAF"/>
    <property type="match status" value="1"/>
</dbReference>
<accession>A0A0C1R2A4</accession>
<reference evidence="3 4" key="1">
    <citation type="journal article" date="2015" name="Infect. Genet. Evol.">
        <title>Genomic sequences of six botulinum neurotoxin-producing strains representing three clostridial species illustrate the mobility and diversity of botulinum neurotoxin genes.</title>
        <authorList>
            <person name="Smith T.J."/>
            <person name="Hill K.K."/>
            <person name="Xie G."/>
            <person name="Foley B.T."/>
            <person name="Williamson C.H."/>
            <person name="Foster J.T."/>
            <person name="Johnson S.L."/>
            <person name="Chertkov O."/>
            <person name="Teshima H."/>
            <person name="Gibbons H.S."/>
            <person name="Johnsky L.A."/>
            <person name="Karavis M.A."/>
            <person name="Smith L.A."/>
        </authorList>
    </citation>
    <scope>NUCLEOTIDE SEQUENCE [LARGE SCALE GENOMIC DNA]</scope>
    <source>
        <strain evidence="3 4">CDC 2741</strain>
    </source>
</reference>